<dbReference type="Proteomes" id="UP000285517">
    <property type="component" value="Chromosome"/>
</dbReference>
<dbReference type="OrthoDB" id="9812943at2"/>
<dbReference type="GO" id="GO:0005524">
    <property type="term" value="F:ATP binding"/>
    <property type="evidence" value="ECO:0007669"/>
    <property type="project" value="UniProtKB-UniRule"/>
</dbReference>
<organism evidence="7 8">
    <name type="scientific">Aequorivita ciconiae</name>
    <dbReference type="NCBI Taxonomy" id="2494375"/>
    <lineage>
        <taxon>Bacteria</taxon>
        <taxon>Pseudomonadati</taxon>
        <taxon>Bacteroidota</taxon>
        <taxon>Flavobacteriia</taxon>
        <taxon>Flavobacteriales</taxon>
        <taxon>Flavobacteriaceae</taxon>
        <taxon>Aequorivita</taxon>
    </lineage>
</organism>
<comment type="subcellular location">
    <subcellularLocation>
        <location evidence="5">Cytoplasm</location>
    </subcellularLocation>
</comment>
<dbReference type="PANTHER" id="PTHR10695">
    <property type="entry name" value="DEPHOSPHO-COA KINASE-RELATED"/>
    <property type="match status" value="1"/>
</dbReference>
<evidence type="ECO:0000256" key="6">
    <source>
        <dbReference type="NCBIfam" id="TIGR00152"/>
    </source>
</evidence>
<keyword evidence="5 7" id="KW-0808">Transferase</keyword>
<comment type="pathway">
    <text evidence="5">Cofactor biosynthesis; coenzyme A biosynthesis; CoA from (R)-pantothenate: step 5/5.</text>
</comment>
<dbReference type="KEGG" id="aev:EI546_01015"/>
<keyword evidence="4 5" id="KW-0173">Coenzyme A biosynthesis</keyword>
<evidence type="ECO:0000256" key="3">
    <source>
        <dbReference type="ARBA" id="ARBA00022840"/>
    </source>
</evidence>
<dbReference type="EMBL" id="CP034951">
    <property type="protein sequence ID" value="QAA80398.1"/>
    <property type="molecule type" value="Genomic_DNA"/>
</dbReference>
<feature type="binding site" evidence="5">
    <location>
        <begin position="11"/>
        <end position="16"/>
    </location>
    <ligand>
        <name>ATP</name>
        <dbReference type="ChEBI" id="CHEBI:30616"/>
    </ligand>
</feature>
<dbReference type="AlphaFoldDB" id="A0A410FZE8"/>
<dbReference type="GO" id="GO:0015937">
    <property type="term" value="P:coenzyme A biosynthetic process"/>
    <property type="evidence" value="ECO:0007669"/>
    <property type="project" value="UniProtKB-UniRule"/>
</dbReference>
<evidence type="ECO:0000256" key="5">
    <source>
        <dbReference type="HAMAP-Rule" id="MF_00376"/>
    </source>
</evidence>
<dbReference type="Pfam" id="PF01121">
    <property type="entry name" value="CoaE"/>
    <property type="match status" value="1"/>
</dbReference>
<sequence length="191" mass="21254">MKIIGLTGGIGSGKTTVANMFAELGIPVYNSDVEAKKLTNSSSEIRSQLISLLGDDTYKNGMLDRKYMADKIFNDHILLEKANAIIHPRVAEHFAEWVSQQTSPYVIKEAAILFESGADSQCDLVILVTAAKAERLKRVMDRDGVSEQEVEARMKNQWSDSKKTKLADFIIENNTLSHTRKQVKSVHSSLI</sequence>
<keyword evidence="2 5" id="KW-0547">Nucleotide-binding</keyword>
<evidence type="ECO:0000256" key="2">
    <source>
        <dbReference type="ARBA" id="ARBA00022741"/>
    </source>
</evidence>
<evidence type="ECO:0000313" key="8">
    <source>
        <dbReference type="Proteomes" id="UP000285517"/>
    </source>
</evidence>
<evidence type="ECO:0000256" key="1">
    <source>
        <dbReference type="ARBA" id="ARBA00009018"/>
    </source>
</evidence>
<comment type="similarity">
    <text evidence="1 5">Belongs to the CoaE family.</text>
</comment>
<dbReference type="UniPathway" id="UPA00241">
    <property type="reaction ID" value="UER00356"/>
</dbReference>
<dbReference type="PROSITE" id="PS51219">
    <property type="entry name" value="DPCK"/>
    <property type="match status" value="1"/>
</dbReference>
<dbReference type="HAMAP" id="MF_00376">
    <property type="entry name" value="Dephospho_CoA_kinase"/>
    <property type="match status" value="1"/>
</dbReference>
<dbReference type="SUPFAM" id="SSF52540">
    <property type="entry name" value="P-loop containing nucleoside triphosphate hydrolases"/>
    <property type="match status" value="1"/>
</dbReference>
<keyword evidence="5 7" id="KW-0418">Kinase</keyword>
<evidence type="ECO:0000256" key="4">
    <source>
        <dbReference type="ARBA" id="ARBA00022993"/>
    </source>
</evidence>
<dbReference type="InterPro" id="IPR027417">
    <property type="entry name" value="P-loop_NTPase"/>
</dbReference>
<comment type="catalytic activity">
    <reaction evidence="5">
        <text>3'-dephospho-CoA + ATP = ADP + CoA + H(+)</text>
        <dbReference type="Rhea" id="RHEA:18245"/>
        <dbReference type="ChEBI" id="CHEBI:15378"/>
        <dbReference type="ChEBI" id="CHEBI:30616"/>
        <dbReference type="ChEBI" id="CHEBI:57287"/>
        <dbReference type="ChEBI" id="CHEBI:57328"/>
        <dbReference type="ChEBI" id="CHEBI:456216"/>
        <dbReference type="EC" id="2.7.1.24"/>
    </reaction>
</comment>
<protein>
    <recommendedName>
        <fullName evidence="5 6">Dephospho-CoA kinase</fullName>
        <ecNumber evidence="5 6">2.7.1.24</ecNumber>
    </recommendedName>
    <alternativeName>
        <fullName evidence="5">Dephosphocoenzyme A kinase</fullName>
    </alternativeName>
</protein>
<proteinExistence type="inferred from homology"/>
<reference evidence="7 8" key="1">
    <citation type="submission" date="2019-01" db="EMBL/GenBank/DDBJ databases">
        <title>Complete genome sequencing of Aequorivita sp. H23M31.</title>
        <authorList>
            <person name="Bae J.-W."/>
        </authorList>
    </citation>
    <scope>NUCLEOTIDE SEQUENCE [LARGE SCALE GENOMIC DNA]</scope>
    <source>
        <strain evidence="7 8">H23M31</strain>
    </source>
</reference>
<keyword evidence="8" id="KW-1185">Reference proteome</keyword>
<gene>
    <name evidence="5" type="primary">coaE</name>
    <name evidence="7" type="ORF">EI546_01015</name>
</gene>
<dbReference type="CDD" id="cd02022">
    <property type="entry name" value="DPCK"/>
    <property type="match status" value="1"/>
</dbReference>
<dbReference type="Gene3D" id="3.40.50.300">
    <property type="entry name" value="P-loop containing nucleotide triphosphate hydrolases"/>
    <property type="match status" value="1"/>
</dbReference>
<keyword evidence="5" id="KW-0963">Cytoplasm</keyword>
<keyword evidence="3 5" id="KW-0067">ATP-binding</keyword>
<accession>A0A410FZE8</accession>
<dbReference type="EC" id="2.7.1.24" evidence="5 6"/>
<comment type="function">
    <text evidence="5">Catalyzes the phosphorylation of the 3'-hydroxyl group of dephosphocoenzyme A to form coenzyme A.</text>
</comment>
<dbReference type="NCBIfam" id="TIGR00152">
    <property type="entry name" value="dephospho-CoA kinase"/>
    <property type="match status" value="1"/>
</dbReference>
<dbReference type="GO" id="GO:0005737">
    <property type="term" value="C:cytoplasm"/>
    <property type="evidence" value="ECO:0007669"/>
    <property type="project" value="UniProtKB-SubCell"/>
</dbReference>
<dbReference type="RefSeq" id="WP_128248799.1">
    <property type="nucleotide sequence ID" value="NZ_CP034951.1"/>
</dbReference>
<dbReference type="GO" id="GO:0004140">
    <property type="term" value="F:dephospho-CoA kinase activity"/>
    <property type="evidence" value="ECO:0007669"/>
    <property type="project" value="UniProtKB-UniRule"/>
</dbReference>
<dbReference type="PANTHER" id="PTHR10695:SF46">
    <property type="entry name" value="BIFUNCTIONAL COENZYME A SYNTHASE-RELATED"/>
    <property type="match status" value="1"/>
</dbReference>
<evidence type="ECO:0000313" key="7">
    <source>
        <dbReference type="EMBL" id="QAA80398.1"/>
    </source>
</evidence>
<dbReference type="InterPro" id="IPR001977">
    <property type="entry name" value="Depp_CoAkinase"/>
</dbReference>
<name>A0A410FZE8_9FLAO</name>